<dbReference type="InterPro" id="IPR029063">
    <property type="entry name" value="SAM-dependent_MTases_sf"/>
</dbReference>
<accession>A0ABY4LIS4</accession>
<dbReference type="EMBL" id="CP096574">
    <property type="protein sequence ID" value="UPU37639.1"/>
    <property type="molecule type" value="Genomic_DNA"/>
</dbReference>
<dbReference type="RefSeq" id="WP_248647153.1">
    <property type="nucleotide sequence ID" value="NZ_CP096574.1"/>
</dbReference>
<dbReference type="GO" id="GO:0008168">
    <property type="term" value="F:methyltransferase activity"/>
    <property type="evidence" value="ECO:0007669"/>
    <property type="project" value="UniProtKB-KW"/>
</dbReference>
<keyword evidence="3" id="KW-1185">Reference proteome</keyword>
<dbReference type="SUPFAM" id="SSF53335">
    <property type="entry name" value="S-adenosyl-L-methionine-dependent methyltransferases"/>
    <property type="match status" value="1"/>
</dbReference>
<dbReference type="InterPro" id="IPR013216">
    <property type="entry name" value="Methyltransf_11"/>
</dbReference>
<evidence type="ECO:0000313" key="2">
    <source>
        <dbReference type="EMBL" id="UPU37639.1"/>
    </source>
</evidence>
<evidence type="ECO:0000259" key="1">
    <source>
        <dbReference type="Pfam" id="PF08241"/>
    </source>
</evidence>
<organism evidence="2 3">
    <name type="scientific">Geomonas paludis</name>
    <dbReference type="NCBI Taxonomy" id="2740185"/>
    <lineage>
        <taxon>Bacteria</taxon>
        <taxon>Pseudomonadati</taxon>
        <taxon>Thermodesulfobacteriota</taxon>
        <taxon>Desulfuromonadia</taxon>
        <taxon>Geobacterales</taxon>
        <taxon>Geobacteraceae</taxon>
        <taxon>Geomonas</taxon>
    </lineage>
</organism>
<name>A0ABY4LIS4_9BACT</name>
<keyword evidence="2" id="KW-0808">Transferase</keyword>
<sequence>MSAAQGSARRVLLNLGCGVRTNPEWVNIDWSLKLRLSRLPLVRRLVSCPGGVMIHDLRKGIPFADGSVDAVYSSHVLEHLMREHAALFLKEMFRVLKPGGTVRIVVPDLEAAARNYLQALERVRLGAPDRETRDDYEWSTILLLDQMVRTRAGGEMASWLSENHDSPVVASFVGTLREIAGSLAPGRVERGVKARLAALMRPSDPAKSGELHRWMYDAYSLRGLMEGAGFREVTACTHLDSRIDGWQGFWLDNNADGTPHQPDSVWMEGVRP</sequence>
<dbReference type="Proteomes" id="UP000831485">
    <property type="component" value="Chromosome"/>
</dbReference>
<feature type="domain" description="Methyltransferase type 11" evidence="1">
    <location>
        <begin position="53"/>
        <end position="102"/>
    </location>
</feature>
<proteinExistence type="predicted"/>
<gene>
    <name evidence="2" type="ORF">M1B72_08010</name>
</gene>
<dbReference type="Gene3D" id="3.40.50.150">
    <property type="entry name" value="Vaccinia Virus protein VP39"/>
    <property type="match status" value="1"/>
</dbReference>
<keyword evidence="2" id="KW-0489">Methyltransferase</keyword>
<dbReference type="GO" id="GO:0032259">
    <property type="term" value="P:methylation"/>
    <property type="evidence" value="ECO:0007669"/>
    <property type="project" value="UniProtKB-KW"/>
</dbReference>
<dbReference type="Pfam" id="PF08241">
    <property type="entry name" value="Methyltransf_11"/>
    <property type="match status" value="1"/>
</dbReference>
<reference evidence="2" key="1">
    <citation type="submission" date="2022-04" db="EMBL/GenBank/DDBJ databases">
        <authorList>
            <person name="Liu G."/>
        </authorList>
    </citation>
    <scope>NUCLEOTIDE SEQUENCE</scope>
    <source>
        <strain evidence="2">RG22</strain>
    </source>
</reference>
<dbReference type="CDD" id="cd02440">
    <property type="entry name" value="AdoMet_MTases"/>
    <property type="match status" value="1"/>
</dbReference>
<protein>
    <submittedName>
        <fullName evidence="2">Methyltransferase domain-containing protein</fullName>
    </submittedName>
</protein>
<evidence type="ECO:0000313" key="3">
    <source>
        <dbReference type="Proteomes" id="UP000831485"/>
    </source>
</evidence>